<dbReference type="InterPro" id="IPR029063">
    <property type="entry name" value="SAM-dependent_MTases_sf"/>
</dbReference>
<dbReference type="GO" id="GO:0032259">
    <property type="term" value="P:methylation"/>
    <property type="evidence" value="ECO:0007669"/>
    <property type="project" value="UniProtKB-KW"/>
</dbReference>
<organism evidence="5 6">
    <name type="scientific">Flavisolibacter ginsengisoli DSM 18119</name>
    <dbReference type="NCBI Taxonomy" id="1121884"/>
    <lineage>
        <taxon>Bacteria</taxon>
        <taxon>Pseudomonadati</taxon>
        <taxon>Bacteroidota</taxon>
        <taxon>Chitinophagia</taxon>
        <taxon>Chitinophagales</taxon>
        <taxon>Chitinophagaceae</taxon>
        <taxon>Flavisolibacter</taxon>
    </lineage>
</organism>
<protein>
    <submittedName>
        <fullName evidence="5">Methyltransferase domain-containing protein</fullName>
    </submittedName>
</protein>
<dbReference type="CDD" id="cd02440">
    <property type="entry name" value="AdoMet_MTases"/>
    <property type="match status" value="1"/>
</dbReference>
<evidence type="ECO:0000313" key="6">
    <source>
        <dbReference type="Proteomes" id="UP000184048"/>
    </source>
</evidence>
<dbReference type="PANTHER" id="PTHR43464:SF19">
    <property type="entry name" value="UBIQUINONE BIOSYNTHESIS O-METHYLTRANSFERASE, MITOCHONDRIAL"/>
    <property type="match status" value="1"/>
</dbReference>
<proteinExistence type="predicted"/>
<evidence type="ECO:0000256" key="3">
    <source>
        <dbReference type="ARBA" id="ARBA00022691"/>
    </source>
</evidence>
<accession>A0A1M5FC62</accession>
<evidence type="ECO:0000313" key="5">
    <source>
        <dbReference type="EMBL" id="SHF89190.1"/>
    </source>
</evidence>
<dbReference type="Gene3D" id="2.20.25.110">
    <property type="entry name" value="S-adenosyl-L-methionine-dependent methyltransferases"/>
    <property type="match status" value="1"/>
</dbReference>
<keyword evidence="1 5" id="KW-0489">Methyltransferase</keyword>
<dbReference type="AlphaFoldDB" id="A0A1M5FC62"/>
<dbReference type="PANTHER" id="PTHR43464">
    <property type="entry name" value="METHYLTRANSFERASE"/>
    <property type="match status" value="1"/>
</dbReference>
<keyword evidence="3" id="KW-0949">S-adenosyl-L-methionine</keyword>
<evidence type="ECO:0000256" key="2">
    <source>
        <dbReference type="ARBA" id="ARBA00022679"/>
    </source>
</evidence>
<dbReference type="STRING" id="1121884.SAMN02745131_03788"/>
<dbReference type="RefSeq" id="WP_072836910.1">
    <property type="nucleotide sequence ID" value="NZ_FQUU01000022.1"/>
</dbReference>
<reference evidence="5 6" key="1">
    <citation type="submission" date="2016-11" db="EMBL/GenBank/DDBJ databases">
        <authorList>
            <person name="Jaros S."/>
            <person name="Januszkiewicz K."/>
            <person name="Wedrychowicz H."/>
        </authorList>
    </citation>
    <scope>NUCLEOTIDE SEQUENCE [LARGE SCALE GENOMIC DNA]</scope>
    <source>
        <strain evidence="5 6">DSM 18119</strain>
    </source>
</reference>
<dbReference type="Proteomes" id="UP000184048">
    <property type="component" value="Unassembled WGS sequence"/>
</dbReference>
<dbReference type="EMBL" id="FQUU01000022">
    <property type="protein sequence ID" value="SHF89190.1"/>
    <property type="molecule type" value="Genomic_DNA"/>
</dbReference>
<keyword evidence="2 5" id="KW-0808">Transferase</keyword>
<dbReference type="Gene3D" id="3.40.50.150">
    <property type="entry name" value="Vaccinia Virus protein VP39"/>
    <property type="match status" value="1"/>
</dbReference>
<dbReference type="SUPFAM" id="SSF53335">
    <property type="entry name" value="S-adenosyl-L-methionine-dependent methyltransferases"/>
    <property type="match status" value="1"/>
</dbReference>
<feature type="domain" description="Methyltransferase" evidence="4">
    <location>
        <begin position="49"/>
        <end position="143"/>
    </location>
</feature>
<name>A0A1M5FC62_9BACT</name>
<keyword evidence="6" id="KW-1185">Reference proteome</keyword>
<evidence type="ECO:0000256" key="1">
    <source>
        <dbReference type="ARBA" id="ARBA00022603"/>
    </source>
</evidence>
<evidence type="ECO:0000259" key="4">
    <source>
        <dbReference type="Pfam" id="PF13649"/>
    </source>
</evidence>
<dbReference type="GO" id="GO:0008168">
    <property type="term" value="F:methyltransferase activity"/>
    <property type="evidence" value="ECO:0007669"/>
    <property type="project" value="UniProtKB-KW"/>
</dbReference>
<gene>
    <name evidence="5" type="ORF">SAMN02745131_03788</name>
</gene>
<dbReference type="Pfam" id="PF13649">
    <property type="entry name" value="Methyltransf_25"/>
    <property type="match status" value="1"/>
</dbReference>
<dbReference type="OrthoDB" id="9811589at2"/>
<sequence length="252" mass="28766">MTTSTDNINNSFFNSVYKDVWKKLIPNGLTEAEVDFIIETAGLQPGNKVLDIMCGYGRHSIELGKRGIDVTSIDNLSEYIEEIKAKAQEQNLPVRGLQAGILEVELQENYDAIICMGNSFSFFNKEETSQILKKLSLSLKPGGILIINSWMIAEIALKHFKEKDWFQVEEYKYLLDYKFHFQPNRIESEQTIVSADGTIDVLKGIDYIFSLDELESMLQDAGLNTKELYSTPRKRRFVLGDGRIYIVVEKTL</sequence>
<dbReference type="InterPro" id="IPR041698">
    <property type="entry name" value="Methyltransf_25"/>
</dbReference>